<feature type="compositionally biased region" description="Basic and acidic residues" evidence="1">
    <location>
        <begin position="256"/>
        <end position="269"/>
    </location>
</feature>
<dbReference type="PANTHER" id="PTHR36223">
    <property type="entry name" value="BETA-LACTAMASE-TYPE TRANSPEPTIDASE FOLD DOMAIN CONTAINING PROTEIN"/>
    <property type="match status" value="1"/>
</dbReference>
<feature type="compositionally biased region" description="Acidic residues" evidence="1">
    <location>
        <begin position="270"/>
        <end position="282"/>
    </location>
</feature>
<dbReference type="AlphaFoldDB" id="A0A371CQA8"/>
<evidence type="ECO:0000313" key="3">
    <source>
        <dbReference type="EMBL" id="RDX42473.1"/>
    </source>
</evidence>
<protein>
    <recommendedName>
        <fullName evidence="2">DUF7918 domain-containing protein</fullName>
    </recommendedName>
</protein>
<organism evidence="3 4">
    <name type="scientific">Lentinus brumalis</name>
    <dbReference type="NCBI Taxonomy" id="2498619"/>
    <lineage>
        <taxon>Eukaryota</taxon>
        <taxon>Fungi</taxon>
        <taxon>Dikarya</taxon>
        <taxon>Basidiomycota</taxon>
        <taxon>Agaricomycotina</taxon>
        <taxon>Agaricomycetes</taxon>
        <taxon>Polyporales</taxon>
        <taxon>Polyporaceae</taxon>
        <taxon>Lentinus</taxon>
    </lineage>
</organism>
<keyword evidence="4" id="KW-1185">Reference proteome</keyword>
<feature type="region of interest" description="Disordered" evidence="1">
    <location>
        <begin position="206"/>
        <end position="291"/>
    </location>
</feature>
<reference evidence="3 4" key="1">
    <citation type="journal article" date="2018" name="Biotechnol. Biofuels">
        <title>Integrative visual omics of the white-rot fungus Polyporus brumalis exposes the biotechnological potential of its oxidative enzymes for delignifying raw plant biomass.</title>
        <authorList>
            <person name="Miyauchi S."/>
            <person name="Rancon A."/>
            <person name="Drula E."/>
            <person name="Hage H."/>
            <person name="Chaduli D."/>
            <person name="Favel A."/>
            <person name="Grisel S."/>
            <person name="Henrissat B."/>
            <person name="Herpoel-Gimbert I."/>
            <person name="Ruiz-Duenas F.J."/>
            <person name="Chevret D."/>
            <person name="Hainaut M."/>
            <person name="Lin J."/>
            <person name="Wang M."/>
            <person name="Pangilinan J."/>
            <person name="Lipzen A."/>
            <person name="Lesage-Meessen L."/>
            <person name="Navarro D."/>
            <person name="Riley R."/>
            <person name="Grigoriev I.V."/>
            <person name="Zhou S."/>
            <person name="Raouche S."/>
            <person name="Rosso M.N."/>
        </authorList>
    </citation>
    <scope>NUCLEOTIDE SEQUENCE [LARGE SCALE GENOMIC DNA]</scope>
    <source>
        <strain evidence="3 4">BRFM 1820</strain>
    </source>
</reference>
<feature type="region of interest" description="Disordered" evidence="1">
    <location>
        <begin position="341"/>
        <end position="370"/>
    </location>
</feature>
<proteinExistence type="predicted"/>
<sequence>MRRKGYEVWIASEGDALQEYQVKLENGGRRVACFVPIETDKCFSIHCSDLVEQSFFSMEVTLDGRFGGRTLCAPGSTSKRDGLRTSETTLRQYRFAEVPTTDDDVSSADTTDLGTIAVALERRYPGSRDIPFQAWTLPDVGAISERTKTMGAQQVSLGHEVSIGGPGAMQEALPLHPAEGCFITFVFHYRPLAVLQAQGIAPLSVRTDSQDEGPRYVIDIDPPHVQPRLPVPARGSSLVPGEASVLDHPSSSGSVSDRHPDNGKRRAEASGDETDAEEQQDEVELRSPKRAKLAKTLSSELTVSEIDGSNDESELNTLKAGVESLKAQLKRMESQIHSIEKGRRSSRSRWTNAGCPSAASCAKPEPPAVGAQREMITQGVIDLTLAD</sequence>
<evidence type="ECO:0000259" key="2">
    <source>
        <dbReference type="Pfam" id="PF25534"/>
    </source>
</evidence>
<dbReference type="STRING" id="139420.A0A371CQA8"/>
<dbReference type="OrthoDB" id="3364132at2759"/>
<feature type="domain" description="DUF7918" evidence="2">
    <location>
        <begin position="6"/>
        <end position="202"/>
    </location>
</feature>
<evidence type="ECO:0000313" key="4">
    <source>
        <dbReference type="Proteomes" id="UP000256964"/>
    </source>
</evidence>
<gene>
    <name evidence="3" type="ORF">OH76DRAFT_1488675</name>
</gene>
<dbReference type="EMBL" id="KZ857484">
    <property type="protein sequence ID" value="RDX42473.1"/>
    <property type="molecule type" value="Genomic_DNA"/>
</dbReference>
<accession>A0A371CQA8</accession>
<name>A0A371CQA8_9APHY</name>
<evidence type="ECO:0000256" key="1">
    <source>
        <dbReference type="SAM" id="MobiDB-lite"/>
    </source>
</evidence>
<dbReference type="Pfam" id="PF25534">
    <property type="entry name" value="DUF7918"/>
    <property type="match status" value="1"/>
</dbReference>
<dbReference type="Proteomes" id="UP000256964">
    <property type="component" value="Unassembled WGS sequence"/>
</dbReference>
<dbReference type="InterPro" id="IPR057678">
    <property type="entry name" value="DUF7918"/>
</dbReference>
<dbReference type="PANTHER" id="PTHR36223:SF1">
    <property type="entry name" value="TRANSCRIPTION ELONGATION FACTOR EAF N-TERMINAL DOMAIN-CONTAINING PROTEIN"/>
    <property type="match status" value="1"/>
</dbReference>